<protein>
    <submittedName>
        <fullName evidence="2">Uncharacterized protein</fullName>
    </submittedName>
</protein>
<accession>A0ABD3HGT6</accession>
<organism evidence="2 3">
    <name type="scientific">Riccia sorocarpa</name>
    <dbReference type="NCBI Taxonomy" id="122646"/>
    <lineage>
        <taxon>Eukaryota</taxon>
        <taxon>Viridiplantae</taxon>
        <taxon>Streptophyta</taxon>
        <taxon>Embryophyta</taxon>
        <taxon>Marchantiophyta</taxon>
        <taxon>Marchantiopsida</taxon>
        <taxon>Marchantiidae</taxon>
        <taxon>Marchantiales</taxon>
        <taxon>Ricciaceae</taxon>
        <taxon>Riccia</taxon>
    </lineage>
</organism>
<proteinExistence type="predicted"/>
<sequence>MLKGRDLESDEPKEKAGSKKVTAKIEKVVSDTPSSRTRAETKCNHFGLTGETPAKQLEARLDAVVVKIETGELSVSQGAPPRFGGGSQNAPKVTELSSGTENERSPQFPIPDPVELEQAKFVWEAEPDVAESQPQEAE</sequence>
<dbReference type="EMBL" id="JBJQOH010000004">
    <property type="protein sequence ID" value="KAL3689797.1"/>
    <property type="molecule type" value="Genomic_DNA"/>
</dbReference>
<feature type="compositionally biased region" description="Basic and acidic residues" evidence="1">
    <location>
        <begin position="1"/>
        <end position="29"/>
    </location>
</feature>
<dbReference type="Proteomes" id="UP001633002">
    <property type="component" value="Unassembled WGS sequence"/>
</dbReference>
<name>A0ABD3HGT6_9MARC</name>
<dbReference type="AlphaFoldDB" id="A0ABD3HGT6"/>
<evidence type="ECO:0000313" key="3">
    <source>
        <dbReference type="Proteomes" id="UP001633002"/>
    </source>
</evidence>
<evidence type="ECO:0000313" key="2">
    <source>
        <dbReference type="EMBL" id="KAL3689797.1"/>
    </source>
</evidence>
<comment type="caution">
    <text evidence="2">The sequence shown here is derived from an EMBL/GenBank/DDBJ whole genome shotgun (WGS) entry which is preliminary data.</text>
</comment>
<reference evidence="2 3" key="1">
    <citation type="submission" date="2024-09" db="EMBL/GenBank/DDBJ databases">
        <title>Chromosome-scale assembly of Riccia sorocarpa.</title>
        <authorList>
            <person name="Paukszto L."/>
        </authorList>
    </citation>
    <scope>NUCLEOTIDE SEQUENCE [LARGE SCALE GENOMIC DNA]</scope>
    <source>
        <strain evidence="2">LP-2024</strain>
        <tissue evidence="2">Aerial parts of the thallus</tissue>
    </source>
</reference>
<feature type="region of interest" description="Disordered" evidence="1">
    <location>
        <begin position="1"/>
        <end position="39"/>
    </location>
</feature>
<gene>
    <name evidence="2" type="ORF">R1sor_016106</name>
</gene>
<feature type="region of interest" description="Disordered" evidence="1">
    <location>
        <begin position="75"/>
        <end position="115"/>
    </location>
</feature>
<feature type="compositionally biased region" description="Polar residues" evidence="1">
    <location>
        <begin position="88"/>
        <end position="100"/>
    </location>
</feature>
<evidence type="ECO:0000256" key="1">
    <source>
        <dbReference type="SAM" id="MobiDB-lite"/>
    </source>
</evidence>
<keyword evidence="3" id="KW-1185">Reference proteome</keyword>